<reference evidence="7 8" key="1">
    <citation type="submission" date="2019-09" db="EMBL/GenBank/DDBJ databases">
        <title>Nitrincola iocasae sp. nov., a bacterium isolated from the sediment collected at a cold seep field in South China Sea.</title>
        <authorList>
            <person name="Zhang H."/>
            <person name="Wang H."/>
            <person name="Li C."/>
        </authorList>
    </citation>
    <scope>NUCLEOTIDE SEQUENCE [LARGE SCALE GENOMIC DNA]</scope>
    <source>
        <strain evidence="7 8">KXZD1103</strain>
    </source>
</reference>
<dbReference type="SUPFAM" id="SSF55729">
    <property type="entry name" value="Acyl-CoA N-acyltransferases (Nat)"/>
    <property type="match status" value="1"/>
</dbReference>
<proteinExistence type="inferred from homology"/>
<dbReference type="PANTHER" id="PTHR43420">
    <property type="entry name" value="ACETYLTRANSFERASE"/>
    <property type="match status" value="1"/>
</dbReference>
<organism evidence="7 8">
    <name type="scientific">Nitrincola iocasae</name>
    <dbReference type="NCBI Taxonomy" id="2614693"/>
    <lineage>
        <taxon>Bacteria</taxon>
        <taxon>Pseudomonadati</taxon>
        <taxon>Pseudomonadota</taxon>
        <taxon>Gammaproteobacteria</taxon>
        <taxon>Oceanospirillales</taxon>
        <taxon>Oceanospirillaceae</taxon>
        <taxon>Nitrincola</taxon>
    </lineage>
</organism>
<dbReference type="Gene3D" id="3.40.630.30">
    <property type="match status" value="1"/>
</dbReference>
<evidence type="ECO:0000256" key="1">
    <source>
        <dbReference type="ARBA" id="ARBA00005395"/>
    </source>
</evidence>
<comment type="catalytic activity">
    <reaction evidence="5">
        <text>N-terminal L-alanyl-[ribosomal protein bS18] + acetyl-CoA = N-terminal N(alpha)-acetyl-L-alanyl-[ribosomal protein bS18] + CoA + H(+)</text>
        <dbReference type="Rhea" id="RHEA:43756"/>
        <dbReference type="Rhea" id="RHEA-COMP:10676"/>
        <dbReference type="Rhea" id="RHEA-COMP:10677"/>
        <dbReference type="ChEBI" id="CHEBI:15378"/>
        <dbReference type="ChEBI" id="CHEBI:57287"/>
        <dbReference type="ChEBI" id="CHEBI:57288"/>
        <dbReference type="ChEBI" id="CHEBI:64718"/>
        <dbReference type="ChEBI" id="CHEBI:83683"/>
        <dbReference type="EC" id="2.3.1.266"/>
    </reaction>
</comment>
<dbReference type="InterPro" id="IPR000182">
    <property type="entry name" value="GNAT_dom"/>
</dbReference>
<dbReference type="InterPro" id="IPR050680">
    <property type="entry name" value="YpeA/RimI_acetyltransf"/>
</dbReference>
<dbReference type="CDD" id="cd04301">
    <property type="entry name" value="NAT_SF"/>
    <property type="match status" value="1"/>
</dbReference>
<dbReference type="Proteomes" id="UP000325606">
    <property type="component" value="Chromosome"/>
</dbReference>
<sequence>MTLQPLTQAWLDQARALELRCFDDSWSESLWQLYLPHACSYLLSDDDSLLGFALCQRVLDEAELLRIAVMPECRQQGLGRILLQQTLERLSGQGVTRLLLEVRASNVAAIALYQCCGLQQDAIRKGYYETAIAGVREDAYLFSRRLGSHES</sequence>
<dbReference type="InterPro" id="IPR006464">
    <property type="entry name" value="AcTrfase_RimI/Ard1"/>
</dbReference>
<dbReference type="AlphaFoldDB" id="A0A5J6LGK7"/>
<comment type="function">
    <text evidence="5">Acetylates the N-terminal alanine of ribosomal protein bS18.</text>
</comment>
<dbReference type="RefSeq" id="WP_151057434.1">
    <property type="nucleotide sequence ID" value="NZ_CP044222.1"/>
</dbReference>
<dbReference type="NCBIfam" id="TIGR01575">
    <property type="entry name" value="rimI"/>
    <property type="match status" value="1"/>
</dbReference>
<name>A0A5J6LGK7_9GAMM</name>
<keyword evidence="2 5" id="KW-0963">Cytoplasm</keyword>
<dbReference type="GO" id="GO:0005737">
    <property type="term" value="C:cytoplasm"/>
    <property type="evidence" value="ECO:0007669"/>
    <property type="project" value="UniProtKB-SubCell"/>
</dbReference>
<dbReference type="KEGG" id="nik:F5I99_15185"/>
<dbReference type="EMBL" id="CP044222">
    <property type="protein sequence ID" value="QEW07727.1"/>
    <property type="molecule type" value="Genomic_DNA"/>
</dbReference>
<evidence type="ECO:0000313" key="8">
    <source>
        <dbReference type="Proteomes" id="UP000325606"/>
    </source>
</evidence>
<keyword evidence="8" id="KW-1185">Reference proteome</keyword>
<evidence type="ECO:0000256" key="5">
    <source>
        <dbReference type="RuleBase" id="RU363094"/>
    </source>
</evidence>
<protein>
    <recommendedName>
        <fullName evidence="5">[Ribosomal protein bS18]-alanine N-acetyltransferase</fullName>
        <ecNumber evidence="5">2.3.1.266</ecNumber>
    </recommendedName>
</protein>
<dbReference type="InterPro" id="IPR016181">
    <property type="entry name" value="Acyl_CoA_acyltransferase"/>
</dbReference>
<dbReference type="PROSITE" id="PS51186">
    <property type="entry name" value="GNAT"/>
    <property type="match status" value="1"/>
</dbReference>
<dbReference type="Pfam" id="PF00583">
    <property type="entry name" value="Acetyltransf_1"/>
    <property type="match status" value="1"/>
</dbReference>
<keyword evidence="4" id="KW-0012">Acyltransferase</keyword>
<comment type="subcellular location">
    <subcellularLocation>
        <location evidence="5">Cytoplasm</location>
    </subcellularLocation>
</comment>
<evidence type="ECO:0000313" key="7">
    <source>
        <dbReference type="EMBL" id="QEW07727.1"/>
    </source>
</evidence>
<evidence type="ECO:0000256" key="3">
    <source>
        <dbReference type="ARBA" id="ARBA00022679"/>
    </source>
</evidence>
<dbReference type="GO" id="GO:0008999">
    <property type="term" value="F:protein-N-terminal-alanine acetyltransferase activity"/>
    <property type="evidence" value="ECO:0007669"/>
    <property type="project" value="UniProtKB-EC"/>
</dbReference>
<evidence type="ECO:0000256" key="2">
    <source>
        <dbReference type="ARBA" id="ARBA00022490"/>
    </source>
</evidence>
<evidence type="ECO:0000256" key="4">
    <source>
        <dbReference type="ARBA" id="ARBA00023315"/>
    </source>
</evidence>
<dbReference type="EC" id="2.3.1.266" evidence="5"/>
<evidence type="ECO:0000259" key="6">
    <source>
        <dbReference type="PROSITE" id="PS51186"/>
    </source>
</evidence>
<gene>
    <name evidence="7" type="primary">rimI</name>
    <name evidence="7" type="ORF">F5I99_15185</name>
</gene>
<feature type="domain" description="N-acetyltransferase" evidence="6">
    <location>
        <begin position="1"/>
        <end position="147"/>
    </location>
</feature>
<accession>A0A5J6LGK7</accession>
<dbReference type="PANTHER" id="PTHR43420:SF44">
    <property type="entry name" value="ACETYLTRANSFERASE YPEA"/>
    <property type="match status" value="1"/>
</dbReference>
<keyword evidence="3 7" id="KW-0808">Transferase</keyword>
<comment type="similarity">
    <text evidence="1 5">Belongs to the acetyltransferase family. RimI subfamily.</text>
</comment>